<dbReference type="NCBIfam" id="TIGR00710">
    <property type="entry name" value="efflux_Bcr_CflA"/>
    <property type="match status" value="1"/>
</dbReference>
<keyword evidence="7 8" id="KW-0472">Membrane</keyword>
<feature type="transmembrane region" description="Helical" evidence="8">
    <location>
        <begin position="50"/>
        <end position="69"/>
    </location>
</feature>
<dbReference type="PANTHER" id="PTHR23502">
    <property type="entry name" value="MAJOR FACILITATOR SUPERFAMILY"/>
    <property type="match status" value="1"/>
</dbReference>
<keyword evidence="3" id="KW-0813">Transport</keyword>
<evidence type="ECO:0000256" key="4">
    <source>
        <dbReference type="ARBA" id="ARBA00022475"/>
    </source>
</evidence>
<dbReference type="InterPro" id="IPR036259">
    <property type="entry name" value="MFS_trans_sf"/>
</dbReference>
<feature type="transmembrane region" description="Helical" evidence="8">
    <location>
        <begin position="305"/>
        <end position="330"/>
    </location>
</feature>
<sequence>MTRTSRSTGLGPLLLVTLALLASVAPFSTDLYLSAFPVMAEELNTSAATIQLTLTSFLIGLAIGQLVFGPISDRVGRRGPLLIGSTVFVLASIAVMLAPSVELLIAARLLQGVSGAAGMVLGRAVVADREKGDAAARAFSLMMIVGGIAPVIAPLAGSLVLDQLGWRGVLGVLVALSIVMLLGSWFVVKETLPREQRSPAGTGRFRLLLSAQYLTPAATFVFGFSVMMAYISASPFLYQDVIGLEPTVYGLFFGLNALGLAGCSFIGSRMLRRFTSRTVLGWGVIGLVGSTTAVLALALSALPAAWMMVPIFVSVASLGFVMGPATALALSAVPGASGTGSAVLGASQFGFAAIVSPLVGLGGSEATLPLAVVMFTMALLAAVAHVSGRFTAVVQKPSNPVEFTKQ</sequence>
<evidence type="ECO:0000256" key="2">
    <source>
        <dbReference type="ARBA" id="ARBA00006236"/>
    </source>
</evidence>
<evidence type="ECO:0000313" key="11">
    <source>
        <dbReference type="Proteomes" id="UP001368654"/>
    </source>
</evidence>
<feature type="transmembrane region" description="Helical" evidence="8">
    <location>
        <begin position="248"/>
        <end position="267"/>
    </location>
</feature>
<comment type="subcellular location">
    <subcellularLocation>
        <location evidence="1">Cell membrane</location>
        <topology evidence="1">Multi-pass membrane protein</topology>
    </subcellularLocation>
</comment>
<protein>
    <submittedName>
        <fullName evidence="10">Multidrug effflux MFS transporter</fullName>
    </submittedName>
</protein>
<feature type="transmembrane region" description="Helical" evidence="8">
    <location>
        <begin position="366"/>
        <end position="386"/>
    </location>
</feature>
<keyword evidence="6 8" id="KW-1133">Transmembrane helix</keyword>
<dbReference type="InterPro" id="IPR011701">
    <property type="entry name" value="MFS"/>
</dbReference>
<accession>A0ABU8LPQ1</accession>
<dbReference type="InterPro" id="IPR020846">
    <property type="entry name" value="MFS_dom"/>
</dbReference>
<reference evidence="10 11" key="1">
    <citation type="submission" date="2024-02" db="EMBL/GenBank/DDBJ databases">
        <authorList>
            <person name="Saticioglu I.B."/>
        </authorList>
    </citation>
    <scope>NUCLEOTIDE SEQUENCE [LARGE SCALE GENOMIC DNA]</scope>
    <source>
        <strain evidence="10 11">Mu-86</strain>
    </source>
</reference>
<organism evidence="10 11">
    <name type="scientific">Microbacterium marmarense</name>
    <dbReference type="NCBI Taxonomy" id="3122051"/>
    <lineage>
        <taxon>Bacteria</taxon>
        <taxon>Bacillati</taxon>
        <taxon>Actinomycetota</taxon>
        <taxon>Actinomycetes</taxon>
        <taxon>Micrococcales</taxon>
        <taxon>Microbacteriaceae</taxon>
        <taxon>Microbacterium</taxon>
    </lineage>
</organism>
<feature type="transmembrane region" description="Helical" evidence="8">
    <location>
        <begin position="279"/>
        <end position="299"/>
    </location>
</feature>
<feature type="transmembrane region" description="Helical" evidence="8">
    <location>
        <begin position="81"/>
        <end position="99"/>
    </location>
</feature>
<comment type="caution">
    <text evidence="10">The sequence shown here is derived from an EMBL/GenBank/DDBJ whole genome shotgun (WGS) entry which is preliminary data.</text>
</comment>
<gene>
    <name evidence="10" type="ORF">WDU96_00980</name>
</gene>
<name>A0ABU8LPQ1_9MICO</name>
<feature type="transmembrane region" description="Helical" evidence="8">
    <location>
        <begin position="166"/>
        <end position="188"/>
    </location>
</feature>
<feature type="transmembrane region" description="Helical" evidence="8">
    <location>
        <begin position="213"/>
        <end position="233"/>
    </location>
</feature>
<dbReference type="RefSeq" id="WP_337336618.1">
    <property type="nucleotide sequence ID" value="NZ_JBBDGL010000001.1"/>
</dbReference>
<feature type="transmembrane region" description="Helical" evidence="8">
    <location>
        <begin position="342"/>
        <end position="360"/>
    </location>
</feature>
<dbReference type="Gene3D" id="1.20.1720.10">
    <property type="entry name" value="Multidrug resistance protein D"/>
    <property type="match status" value="1"/>
</dbReference>
<evidence type="ECO:0000259" key="9">
    <source>
        <dbReference type="PROSITE" id="PS50850"/>
    </source>
</evidence>
<proteinExistence type="inferred from homology"/>
<dbReference type="Pfam" id="PF07690">
    <property type="entry name" value="MFS_1"/>
    <property type="match status" value="1"/>
</dbReference>
<evidence type="ECO:0000256" key="5">
    <source>
        <dbReference type="ARBA" id="ARBA00022692"/>
    </source>
</evidence>
<evidence type="ECO:0000256" key="3">
    <source>
        <dbReference type="ARBA" id="ARBA00022448"/>
    </source>
</evidence>
<evidence type="ECO:0000256" key="1">
    <source>
        <dbReference type="ARBA" id="ARBA00004651"/>
    </source>
</evidence>
<dbReference type="SUPFAM" id="SSF103473">
    <property type="entry name" value="MFS general substrate transporter"/>
    <property type="match status" value="1"/>
</dbReference>
<feature type="domain" description="Major facilitator superfamily (MFS) profile" evidence="9">
    <location>
        <begin position="14"/>
        <end position="399"/>
    </location>
</feature>
<keyword evidence="4" id="KW-1003">Cell membrane</keyword>
<dbReference type="PROSITE" id="PS50850">
    <property type="entry name" value="MFS"/>
    <property type="match status" value="1"/>
</dbReference>
<comment type="similarity">
    <text evidence="2">Belongs to the major facilitator superfamily. Bcr/CmlA family.</text>
</comment>
<evidence type="ECO:0000256" key="7">
    <source>
        <dbReference type="ARBA" id="ARBA00023136"/>
    </source>
</evidence>
<keyword evidence="11" id="KW-1185">Reference proteome</keyword>
<dbReference type="CDD" id="cd17320">
    <property type="entry name" value="MFS_MdfA_MDR_like"/>
    <property type="match status" value="1"/>
</dbReference>
<feature type="transmembrane region" description="Helical" evidence="8">
    <location>
        <begin position="138"/>
        <end position="160"/>
    </location>
</feature>
<dbReference type="InterPro" id="IPR004812">
    <property type="entry name" value="Efflux_drug-R_Bcr/CmlA"/>
</dbReference>
<evidence type="ECO:0000256" key="6">
    <source>
        <dbReference type="ARBA" id="ARBA00022989"/>
    </source>
</evidence>
<feature type="transmembrane region" description="Helical" evidence="8">
    <location>
        <begin position="105"/>
        <end position="126"/>
    </location>
</feature>
<dbReference type="Proteomes" id="UP001368654">
    <property type="component" value="Unassembled WGS sequence"/>
</dbReference>
<dbReference type="EMBL" id="JBBDGL010000001">
    <property type="protein sequence ID" value="MEJ1154171.1"/>
    <property type="molecule type" value="Genomic_DNA"/>
</dbReference>
<dbReference type="PANTHER" id="PTHR23502:SF132">
    <property type="entry name" value="POLYAMINE TRANSPORTER 2-RELATED"/>
    <property type="match status" value="1"/>
</dbReference>
<keyword evidence="5 8" id="KW-0812">Transmembrane</keyword>
<evidence type="ECO:0000256" key="8">
    <source>
        <dbReference type="SAM" id="Phobius"/>
    </source>
</evidence>
<evidence type="ECO:0000313" key="10">
    <source>
        <dbReference type="EMBL" id="MEJ1154171.1"/>
    </source>
</evidence>